<protein>
    <submittedName>
        <fullName evidence="1">Uncharacterized protein</fullName>
    </submittedName>
</protein>
<accession>A0A0E9PJA6</accession>
<dbReference type="AlphaFoldDB" id="A0A0E9PJA6"/>
<sequence>MSFGWPSVCFLSCGTHV</sequence>
<reference evidence="1" key="1">
    <citation type="submission" date="2014-11" db="EMBL/GenBank/DDBJ databases">
        <authorList>
            <person name="Amaro Gonzalez C."/>
        </authorList>
    </citation>
    <scope>NUCLEOTIDE SEQUENCE</scope>
</reference>
<name>A0A0E9PJA6_ANGAN</name>
<proteinExistence type="predicted"/>
<dbReference type="EMBL" id="GBXM01104659">
    <property type="protein sequence ID" value="JAH03918.1"/>
    <property type="molecule type" value="Transcribed_RNA"/>
</dbReference>
<evidence type="ECO:0000313" key="1">
    <source>
        <dbReference type="EMBL" id="JAH03918.1"/>
    </source>
</evidence>
<reference evidence="1" key="2">
    <citation type="journal article" date="2015" name="Fish Shellfish Immunol.">
        <title>Early steps in the European eel (Anguilla anguilla)-Vibrio vulnificus interaction in the gills: Role of the RtxA13 toxin.</title>
        <authorList>
            <person name="Callol A."/>
            <person name="Pajuelo D."/>
            <person name="Ebbesson L."/>
            <person name="Teles M."/>
            <person name="MacKenzie S."/>
            <person name="Amaro C."/>
        </authorList>
    </citation>
    <scope>NUCLEOTIDE SEQUENCE</scope>
</reference>
<organism evidence="1">
    <name type="scientific">Anguilla anguilla</name>
    <name type="common">European freshwater eel</name>
    <name type="synonym">Muraena anguilla</name>
    <dbReference type="NCBI Taxonomy" id="7936"/>
    <lineage>
        <taxon>Eukaryota</taxon>
        <taxon>Metazoa</taxon>
        <taxon>Chordata</taxon>
        <taxon>Craniata</taxon>
        <taxon>Vertebrata</taxon>
        <taxon>Euteleostomi</taxon>
        <taxon>Actinopterygii</taxon>
        <taxon>Neopterygii</taxon>
        <taxon>Teleostei</taxon>
        <taxon>Anguilliformes</taxon>
        <taxon>Anguillidae</taxon>
        <taxon>Anguilla</taxon>
    </lineage>
</organism>